<sequence length="2128" mass="231856">MLITSVPNIQAADLGSTTTDGVTTTVSQKGCAIKIETKQEVNWGLPRQPIDLVILQDASGSFTNTIRNVKDALIDLTTPVAADQYDEKNPRLVFTDDPKTTDRVMVASYGGADGYRLFDAADSNNVATSDSNFTTLGRTVAQNGYRFTSTGGSLLSSKQQIDNYINGFTVGGLTPTVPAIDQILAQYNTAKLQGGGMANNRKTVFLLITDGVANVHDVNGTKYLDLSVYRMQHLVSMLRSGRTDYDALYNYAGYLGYTFLGEFGQNYIARANELKEAGNRIKQSVGADGTVVVGFWEDQSQFVTSGAYWDTYLNRDVFARAGINTGDDRSVREVFEEALKSVSSPDKEINGENVSFYVNEQNDINAFSTKILKAVTSALTKENIVGDFTVTDGYKVNSVTINGKKVVETVTNENTEIKGTVTQEGTKVTISVPDSVFNPGKNSFEYDLTKTAAEDAALSEDEETDPADGYQPETKTETVGQLTGRFKVGDYVSDEIGSKDPTTVQVTDLKYCYPSATKSITDADQSNDTGQLDDPVVKGKKSYAANLSTFSEGFTYQVLYRMNNAPLNFEANPMLIDKLDYRLEYVDAYVTGQDGQRLNNFNIRTTTGNDALGNQRTIVVADIPEAPGTQTQYVDEGKYGAHKFKQYTLHVKVRIKDQYSNANNPVVYRQILQENDGLGILNQANIVWNGKTNNPEDEEAKTRRSNTVYVKPPVETDIKKDVQSVPNKENGYKPGNSQEYLENRSQEFYYNVESSWPGLFDTYSISDTLVPELEVISAEVFINDTPSPTLSGKLAIDANKQSVALNLVKADVNARLNLEIRRATANYTQPAVVRIGIKAKIRDNANLAKYVVNGEIKVPNEAQVVLNGKPKKSNIVYVTPKEPGISKKINDSKDEHNVLQESEDFTFDIKTKLPDNISAYKSYKIVDVLDERLELKDGAQPFVNAELSQHFDVSYDAASRTVTAAIKPGSFALLSGGETVHLTIPAKVKSGTAFAQIPNEAKVYYRDPSSTGEKETPPTPPVIVTPPPVIEKQVNGKQHADLTKRDEVFEYTIKSTVPKGADTFEITDELDEALEFAGNQGDVVVKIADTVVTDAVEVSAVGRNLGIKFTKEQLTNDAGKPIVVTFKAKIRGDANLSADKYVQTGTTLIPNTAKYILNNNPKESNKVTVTPPTPPTPTVDKKVNGKAHENLTNRDQTFEYSISTQVPTDAKKFEITDELKDVLEFAGADGKGEVVVKIGDKDVTQETTVKAENQNLTINLTSDQLSKLQGQAVVVTFKAKIRANVNLSDYITDGAVKVPNVANITVDNKPKVTSEPVTVTPPTPTDPTVDKLVNNQVHADLPQRDEVFEYTINTQVPTDAKSFEITDELKDVLEFTGADGKGDVVVKIGDKDVTKESTVTVAGQQLSVQLSATHLKDDAGKAVVVTFKSKIRANVNLTGYLEEGSNTIKIPNTASISVDHKPKVDSKPVTVTPPTPNNPTIVKEVNKKQHEDLTNREDVFEYTIQTQVPTDAKSFEITDELVEVLEFAGAEGKGDVVVTIGDTTVTDAVTIATSGQNLSVKLSPEQLQKDSGKAVVVAFKAKIRANANLSGYLNADDNTTKIPNTANFTIDNKPKENSNPVTVTPPTPPTPTVDKKVNGQAHENLTNRDQTFEYSISTQVPTDAKKFEITDELKEVLEFAGADGKGEVVVKIGDKDVTQETTVKTENQNLTINLTSDQLSKLQGQAVVVTFKAKIRANVNLSDYITDGAVKVPNVANITVDNKPKVTSEPVTVTPPTPTDPTVDKLVNNQVHADLPQRDEVFEYTINTQVPTDAKSFEITDELKDVLEFTGADGKGDVVVKIGDKDVTKESTVTVAGQQLSVQLSATHLKDDAGKAVVVTFKSKIRANVNLTGYLEEGSNTIKIPNTASISVDHKPKVDSKPVTVTPPTPNNPTIVKEVNKKQHEDLTNREDVFEYTIQTQVPTDAKSFEITDELVEVLEFAGAEGKGDVVVTIGDTTVTDAVTIATSGQNLSVKLSPEQLQKDSGKAVVVAFKAKIRANANLSGYLNADDNTTKIPNTANFTIDNKPKENSNPVTVTPPTPPTPTVDKKVNGQAHENLTNRDQTFEYSISTQVPTDAKKFEITDELK</sequence>
<feature type="compositionally biased region" description="Pro residues" evidence="1">
    <location>
        <begin position="1017"/>
        <end position="1026"/>
    </location>
</feature>
<dbReference type="InterPro" id="IPR002035">
    <property type="entry name" value="VWF_A"/>
</dbReference>
<feature type="compositionally biased region" description="Acidic residues" evidence="1">
    <location>
        <begin position="457"/>
        <end position="466"/>
    </location>
</feature>
<feature type="region of interest" description="Disordered" evidence="1">
    <location>
        <begin position="1610"/>
        <end position="1633"/>
    </location>
</feature>
<gene>
    <name evidence="3" type="ORF">NQD44_06665</name>
</gene>
<evidence type="ECO:0000256" key="1">
    <source>
        <dbReference type="SAM" id="MobiDB-lite"/>
    </source>
</evidence>
<dbReference type="Gene3D" id="3.40.50.410">
    <property type="entry name" value="von Willebrand factor, type A domain"/>
    <property type="match status" value="1"/>
</dbReference>
<name>A0AAW5LVF2_STRSU</name>
<evidence type="ECO:0000313" key="3">
    <source>
        <dbReference type="EMBL" id="MCR1232784.1"/>
    </source>
</evidence>
<dbReference type="EMBL" id="JANJPK010000015">
    <property type="protein sequence ID" value="MCR1232784.1"/>
    <property type="molecule type" value="Genomic_DNA"/>
</dbReference>
<organism evidence="3 4">
    <name type="scientific">Streptococcus suis</name>
    <dbReference type="NCBI Taxonomy" id="1307"/>
    <lineage>
        <taxon>Bacteria</taxon>
        <taxon>Bacillati</taxon>
        <taxon>Bacillota</taxon>
        <taxon>Bacilli</taxon>
        <taxon>Lactobacillales</taxon>
        <taxon>Streptococcaceae</taxon>
        <taxon>Streptococcus</taxon>
    </lineage>
</organism>
<feature type="region of interest" description="Disordered" evidence="1">
    <location>
        <begin position="456"/>
        <end position="478"/>
    </location>
</feature>
<comment type="caution">
    <text evidence="3">The sequence shown here is derived from an EMBL/GenBank/DDBJ whole genome shotgun (WGS) entry which is preliminary data.</text>
</comment>
<feature type="non-terminal residue" evidence="3">
    <location>
        <position position="2128"/>
    </location>
</feature>
<dbReference type="NCBIfam" id="TIGR04226">
    <property type="entry name" value="RrgB_K2N_iso_D2"/>
    <property type="match status" value="9"/>
</dbReference>
<evidence type="ECO:0000259" key="2">
    <source>
        <dbReference type="PROSITE" id="PS50234"/>
    </source>
</evidence>
<dbReference type="PROSITE" id="PS50234">
    <property type="entry name" value="VWFA"/>
    <property type="match status" value="1"/>
</dbReference>
<accession>A0AAW5LVF2</accession>
<proteinExistence type="predicted"/>
<dbReference type="InterPro" id="IPR026466">
    <property type="entry name" value="Fim_isopep_form_D2_dom"/>
</dbReference>
<feature type="region of interest" description="Disordered" evidence="1">
    <location>
        <begin position="2062"/>
        <end position="2105"/>
    </location>
</feature>
<dbReference type="RefSeq" id="WP_257384508.1">
    <property type="nucleotide sequence ID" value="NZ_JANJPK010000015.1"/>
</dbReference>
<feature type="compositionally biased region" description="Polar residues" evidence="1">
    <location>
        <begin position="2095"/>
        <end position="2105"/>
    </location>
</feature>
<reference evidence="3" key="1">
    <citation type="submission" date="2022-07" db="EMBL/GenBank/DDBJ databases">
        <authorList>
            <person name="Peng Z."/>
        </authorList>
    </citation>
    <scope>NUCLEOTIDE SEQUENCE</scope>
    <source>
        <strain evidence="3">2022WUSS069</strain>
    </source>
</reference>
<protein>
    <submittedName>
        <fullName evidence="3">Isopeptide-forming domain-containing fimbrial protein</fullName>
    </submittedName>
</protein>
<feature type="domain" description="VWFA" evidence="2">
    <location>
        <begin position="51"/>
        <end position="371"/>
    </location>
</feature>
<feature type="region of interest" description="Disordered" evidence="1">
    <location>
        <begin position="1006"/>
        <end position="1026"/>
    </location>
</feature>
<dbReference type="Gene3D" id="2.60.40.740">
    <property type="match status" value="10"/>
</dbReference>
<evidence type="ECO:0000313" key="4">
    <source>
        <dbReference type="Proteomes" id="UP001206089"/>
    </source>
</evidence>
<dbReference type="SUPFAM" id="SSF53300">
    <property type="entry name" value="vWA-like"/>
    <property type="match status" value="1"/>
</dbReference>
<dbReference type="InterPro" id="IPR036465">
    <property type="entry name" value="vWFA_dom_sf"/>
</dbReference>
<dbReference type="Proteomes" id="UP001206089">
    <property type="component" value="Unassembled WGS sequence"/>
</dbReference>